<dbReference type="Proteomes" id="UP001159405">
    <property type="component" value="Unassembled WGS sequence"/>
</dbReference>
<name>A0ABN8MQ65_9CNID</name>
<protein>
    <submittedName>
        <fullName evidence="2">Uncharacterized protein</fullName>
    </submittedName>
</protein>
<evidence type="ECO:0000313" key="2">
    <source>
        <dbReference type="EMBL" id="CAH3033414.1"/>
    </source>
</evidence>
<gene>
    <name evidence="2" type="ORF">PLOB_00016496</name>
</gene>
<evidence type="ECO:0000256" key="1">
    <source>
        <dbReference type="SAM" id="MobiDB-lite"/>
    </source>
</evidence>
<comment type="caution">
    <text evidence="2">The sequence shown here is derived from an EMBL/GenBank/DDBJ whole genome shotgun (WGS) entry which is preliminary data.</text>
</comment>
<evidence type="ECO:0000313" key="3">
    <source>
        <dbReference type="Proteomes" id="UP001159405"/>
    </source>
</evidence>
<dbReference type="EMBL" id="CALNXK010000002">
    <property type="protein sequence ID" value="CAH3033414.1"/>
    <property type="molecule type" value="Genomic_DNA"/>
</dbReference>
<feature type="region of interest" description="Disordered" evidence="1">
    <location>
        <begin position="93"/>
        <end position="116"/>
    </location>
</feature>
<sequence length="116" mass="13440">MIKLCPLYVRYLTSTGPLMTCHALKRKREKENSYSEVKRDEEVKKPIRRQLFLKKAQMVTGERRAKGRALLEALERPGISQLQVREFLELADENGQVRPAPSKQSDKPFFIPESPL</sequence>
<keyword evidence="3" id="KW-1185">Reference proteome</keyword>
<reference evidence="2 3" key="1">
    <citation type="submission" date="2022-05" db="EMBL/GenBank/DDBJ databases">
        <authorList>
            <consortium name="Genoscope - CEA"/>
            <person name="William W."/>
        </authorList>
    </citation>
    <scope>NUCLEOTIDE SEQUENCE [LARGE SCALE GENOMIC DNA]</scope>
</reference>
<accession>A0ABN8MQ65</accession>
<proteinExistence type="predicted"/>
<organism evidence="2 3">
    <name type="scientific">Porites lobata</name>
    <dbReference type="NCBI Taxonomy" id="104759"/>
    <lineage>
        <taxon>Eukaryota</taxon>
        <taxon>Metazoa</taxon>
        <taxon>Cnidaria</taxon>
        <taxon>Anthozoa</taxon>
        <taxon>Hexacorallia</taxon>
        <taxon>Scleractinia</taxon>
        <taxon>Fungiina</taxon>
        <taxon>Poritidae</taxon>
        <taxon>Porites</taxon>
    </lineage>
</organism>